<evidence type="ECO:0000259" key="2">
    <source>
        <dbReference type="PROSITE" id="PS50405"/>
    </source>
</evidence>
<dbReference type="OrthoDB" id="9803562at2"/>
<dbReference type="Pfam" id="PF13409">
    <property type="entry name" value="GST_N_2"/>
    <property type="match status" value="1"/>
</dbReference>
<feature type="domain" description="GST N-terminal" evidence="1">
    <location>
        <begin position="1"/>
        <end position="81"/>
    </location>
</feature>
<dbReference type="InterPro" id="IPR010987">
    <property type="entry name" value="Glutathione-S-Trfase_C-like"/>
</dbReference>
<dbReference type="GO" id="GO:0016740">
    <property type="term" value="F:transferase activity"/>
    <property type="evidence" value="ECO:0007669"/>
    <property type="project" value="UniProtKB-KW"/>
</dbReference>
<proteinExistence type="predicted"/>
<dbReference type="Pfam" id="PF00043">
    <property type="entry name" value="GST_C"/>
    <property type="match status" value="1"/>
</dbReference>
<comment type="caution">
    <text evidence="3">The sequence shown here is derived from an EMBL/GenBank/DDBJ whole genome shotgun (WGS) entry which is preliminary data.</text>
</comment>
<evidence type="ECO:0000313" key="4">
    <source>
        <dbReference type="Proteomes" id="UP000281112"/>
    </source>
</evidence>
<evidence type="ECO:0000259" key="1">
    <source>
        <dbReference type="PROSITE" id="PS50404"/>
    </source>
</evidence>
<dbReference type="InterPro" id="IPR004045">
    <property type="entry name" value="Glutathione_S-Trfase_N"/>
</dbReference>
<dbReference type="PROSITE" id="PS50404">
    <property type="entry name" value="GST_NTER"/>
    <property type="match status" value="1"/>
</dbReference>
<gene>
    <name evidence="3" type="ORF">EES38_00635</name>
</gene>
<dbReference type="AlphaFoldDB" id="A0A3N9TJY5"/>
<dbReference type="SUPFAM" id="SSF47616">
    <property type="entry name" value="GST C-terminal domain-like"/>
    <property type="match status" value="1"/>
</dbReference>
<dbReference type="InterPro" id="IPR004046">
    <property type="entry name" value="GST_C"/>
</dbReference>
<dbReference type="SUPFAM" id="SSF52833">
    <property type="entry name" value="Thioredoxin-like"/>
    <property type="match status" value="1"/>
</dbReference>
<protein>
    <submittedName>
        <fullName evidence="3">Glutathione S-transferase</fullName>
    </submittedName>
</protein>
<accession>A0A3N9TJY5</accession>
<feature type="domain" description="GST C-terminal" evidence="2">
    <location>
        <begin position="87"/>
        <end position="204"/>
    </location>
</feature>
<dbReference type="PROSITE" id="PS50405">
    <property type="entry name" value="GST_CTER"/>
    <property type="match status" value="1"/>
</dbReference>
<evidence type="ECO:0000313" key="3">
    <source>
        <dbReference type="EMBL" id="RQW64587.1"/>
    </source>
</evidence>
<keyword evidence="4" id="KW-1185">Reference proteome</keyword>
<dbReference type="PANTHER" id="PTHR44051">
    <property type="entry name" value="GLUTATHIONE S-TRANSFERASE-RELATED"/>
    <property type="match status" value="1"/>
</dbReference>
<sequence length="204" mass="23278">MKLYELAPSPSCIRVSIFLKLLDVEIERHPVDLRSGENLTTKFTELSKNAKVPVLQIDDETYISESVAICRYIDGVTPNEQHLFGETVLEQASVEMWNRIVEWQGLIPAFQAFRNISKAYADRETCSDEWGVVSKGRTEEFLPVLDSQLASNEFVAGDKLSIADITAFVFIKFIESRLSIQLTDMYPNIFKWVAKLNEKDAFNM</sequence>
<dbReference type="InterPro" id="IPR040079">
    <property type="entry name" value="Glutathione_S-Trfase"/>
</dbReference>
<dbReference type="SFLD" id="SFLDG00358">
    <property type="entry name" value="Main_(cytGST)"/>
    <property type="match status" value="1"/>
</dbReference>
<dbReference type="Proteomes" id="UP000281112">
    <property type="component" value="Unassembled WGS sequence"/>
</dbReference>
<dbReference type="InterPro" id="IPR036249">
    <property type="entry name" value="Thioredoxin-like_sf"/>
</dbReference>
<dbReference type="Gene3D" id="3.40.30.10">
    <property type="entry name" value="Glutaredoxin"/>
    <property type="match status" value="1"/>
</dbReference>
<reference evidence="3 4" key="1">
    <citation type="submission" date="2018-11" db="EMBL/GenBank/DDBJ databases">
        <title>Vibrio LJC006 sp. nov., isolated from seawater during the bloom of the enteromorpha.</title>
        <authorList>
            <person name="Liang J."/>
        </authorList>
    </citation>
    <scope>NUCLEOTIDE SEQUENCE [LARGE SCALE GENOMIC DNA]</scope>
    <source>
        <strain evidence="3 4">LJC006</strain>
    </source>
</reference>
<keyword evidence="3" id="KW-0808">Transferase</keyword>
<name>A0A3N9TJY5_9VIBR</name>
<dbReference type="PANTHER" id="PTHR44051:SF2">
    <property type="entry name" value="HYPOTHETICAL GLUTATHIONE S-TRANSFERASE LIKE PROTEIN"/>
    <property type="match status" value="1"/>
</dbReference>
<dbReference type="EMBL" id="RJVQ01000001">
    <property type="protein sequence ID" value="RQW64587.1"/>
    <property type="molecule type" value="Genomic_DNA"/>
</dbReference>
<dbReference type="RefSeq" id="WP_124935239.1">
    <property type="nucleotide sequence ID" value="NZ_RJVQ01000001.1"/>
</dbReference>
<dbReference type="SFLD" id="SFLDS00019">
    <property type="entry name" value="Glutathione_Transferase_(cytos"/>
    <property type="match status" value="1"/>
</dbReference>
<dbReference type="Gene3D" id="1.20.1050.10">
    <property type="match status" value="1"/>
</dbReference>
<dbReference type="InterPro" id="IPR036282">
    <property type="entry name" value="Glutathione-S-Trfase_C_sf"/>
</dbReference>
<organism evidence="3 4">
    <name type="scientific">Vibrio viridaestus</name>
    <dbReference type="NCBI Taxonomy" id="2487322"/>
    <lineage>
        <taxon>Bacteria</taxon>
        <taxon>Pseudomonadati</taxon>
        <taxon>Pseudomonadota</taxon>
        <taxon>Gammaproteobacteria</taxon>
        <taxon>Vibrionales</taxon>
        <taxon>Vibrionaceae</taxon>
        <taxon>Vibrio</taxon>
    </lineage>
</organism>